<accession>A0A645DA80</accession>
<evidence type="ECO:0000256" key="1">
    <source>
        <dbReference type="SAM" id="Phobius"/>
    </source>
</evidence>
<feature type="transmembrane region" description="Helical" evidence="1">
    <location>
        <begin position="43"/>
        <end position="65"/>
    </location>
</feature>
<sequence length="74" mass="7667">MMIVPIFFMMAVTFTALIMKIVQLSKALAAGAGANVFGNGLQLVLAVLVLVLGVCVAVQGISSLFGREKVGKEA</sequence>
<reference evidence="2" key="1">
    <citation type="submission" date="2019-08" db="EMBL/GenBank/DDBJ databases">
        <authorList>
            <person name="Kucharzyk K."/>
            <person name="Murdoch R.W."/>
            <person name="Higgins S."/>
            <person name="Loffler F."/>
        </authorList>
    </citation>
    <scope>NUCLEOTIDE SEQUENCE</scope>
</reference>
<keyword evidence="1" id="KW-1133">Transmembrane helix</keyword>
<keyword evidence="1" id="KW-0472">Membrane</keyword>
<dbReference type="AlphaFoldDB" id="A0A645DA80"/>
<gene>
    <name evidence="2" type="ORF">SDC9_133343</name>
</gene>
<name>A0A645DA80_9ZZZZ</name>
<keyword evidence="1" id="KW-0812">Transmembrane</keyword>
<proteinExistence type="predicted"/>
<protein>
    <submittedName>
        <fullName evidence="2">Uncharacterized protein</fullName>
    </submittedName>
</protein>
<organism evidence="2">
    <name type="scientific">bioreactor metagenome</name>
    <dbReference type="NCBI Taxonomy" id="1076179"/>
    <lineage>
        <taxon>unclassified sequences</taxon>
        <taxon>metagenomes</taxon>
        <taxon>ecological metagenomes</taxon>
    </lineage>
</organism>
<comment type="caution">
    <text evidence="2">The sequence shown here is derived from an EMBL/GenBank/DDBJ whole genome shotgun (WGS) entry which is preliminary data.</text>
</comment>
<evidence type="ECO:0000313" key="2">
    <source>
        <dbReference type="EMBL" id="MPM86254.1"/>
    </source>
</evidence>
<dbReference type="EMBL" id="VSSQ01034348">
    <property type="protein sequence ID" value="MPM86254.1"/>
    <property type="molecule type" value="Genomic_DNA"/>
</dbReference>